<evidence type="ECO:0000313" key="2">
    <source>
        <dbReference type="Proteomes" id="UP000526786"/>
    </source>
</evidence>
<dbReference type="Proteomes" id="UP000526786">
    <property type="component" value="Unassembled WGS sequence"/>
</dbReference>
<accession>A0AC60W260</accession>
<reference evidence="1 2" key="1">
    <citation type="journal article" date="2020" name="Appl. Environ. Microbiol.">
        <title>Genomic Characteristics of a Novel Species of Ammonia-Oxidizing Archaea from the Jiulong River Estuary.</title>
        <authorList>
            <person name="Zou D."/>
            <person name="Wan R."/>
            <person name="Han L."/>
            <person name="Xu M.N."/>
            <person name="Liu Y."/>
            <person name="Liu H."/>
            <person name="Kao S.J."/>
            <person name="Li M."/>
        </authorList>
    </citation>
    <scope>NUCLEOTIDE SEQUENCE [LARGE SCALE GENOMIC DNA]</scope>
    <source>
        <strain evidence="1">W2bin3</strain>
    </source>
</reference>
<protein>
    <submittedName>
        <fullName evidence="1">Uncharacterized protein</fullName>
    </submittedName>
</protein>
<evidence type="ECO:0000313" key="1">
    <source>
        <dbReference type="EMBL" id="MBA4453619.1"/>
    </source>
</evidence>
<gene>
    <name evidence="1" type="ORF">H2B05_01565</name>
</gene>
<dbReference type="EMBL" id="JACENC010000066">
    <property type="protein sequence ID" value="MBA4453619.1"/>
    <property type="molecule type" value="Genomic_DNA"/>
</dbReference>
<sequence length="102" mass="11878">MGLKDKVQDTSGSIKDQLEYMKKDSKYLKKFIQSKKVVQIKTEATAILVRKKGNADEFFKEFDKITKEGYKMMLSEEVTDPVPGIKVNVGFIYFFQHKKFID</sequence>
<name>A0AC60W260_9ARCH</name>
<comment type="caution">
    <text evidence="1">The sequence shown here is derived from an EMBL/GenBank/DDBJ whole genome shotgun (WGS) entry which is preliminary data.</text>
</comment>
<organism evidence="1 2">
    <name type="scientific">Candidatus Nitrosomaritimum aestuariumsis</name>
    <dbReference type="NCBI Taxonomy" id="3342354"/>
    <lineage>
        <taxon>Archaea</taxon>
        <taxon>Nitrososphaerota</taxon>
        <taxon>Nitrososphaeria</taxon>
        <taxon>Nitrosopumilales</taxon>
        <taxon>Nitrosopumilaceae</taxon>
        <taxon>Candidatus Nitrosomaritimum</taxon>
    </lineage>
</organism>
<proteinExistence type="predicted"/>